<name>X0UQ33_9ZZZZ</name>
<gene>
    <name evidence="1" type="ORF">S01H1_38105</name>
</gene>
<reference evidence="1" key="1">
    <citation type="journal article" date="2014" name="Front. Microbiol.">
        <title>High frequency of phylogenetically diverse reductive dehalogenase-homologous genes in deep subseafloor sedimentary metagenomes.</title>
        <authorList>
            <person name="Kawai M."/>
            <person name="Futagami T."/>
            <person name="Toyoda A."/>
            <person name="Takaki Y."/>
            <person name="Nishi S."/>
            <person name="Hori S."/>
            <person name="Arai W."/>
            <person name="Tsubouchi T."/>
            <person name="Morono Y."/>
            <person name="Uchiyama I."/>
            <person name="Ito T."/>
            <person name="Fujiyama A."/>
            <person name="Inagaki F."/>
            <person name="Takami H."/>
        </authorList>
    </citation>
    <scope>NUCLEOTIDE SEQUENCE</scope>
    <source>
        <strain evidence="1">Expedition CK06-06</strain>
    </source>
</reference>
<feature type="non-terminal residue" evidence="1">
    <location>
        <position position="179"/>
    </location>
</feature>
<accession>X0UQ33</accession>
<sequence length="179" mass="19975">MHERRLGNSRQLGAAVVAVGLAGIFASAPALAQSEIKDDPSLRLQVFTLRHGNTYVDGELPMLWNVVVHSDDTESRQLTLKAHIVDYWNQQVFAEERECSVPGGKFYWWHFKFAPPSRGFFRIYVEAVAEDKVAEEARTTAAWIPPPHPAPSPADESVFGLYAWAGYDPWGYLTGSLKG</sequence>
<comment type="caution">
    <text evidence="1">The sequence shown here is derived from an EMBL/GenBank/DDBJ whole genome shotgun (WGS) entry which is preliminary data.</text>
</comment>
<evidence type="ECO:0000313" key="1">
    <source>
        <dbReference type="EMBL" id="GAG02403.1"/>
    </source>
</evidence>
<dbReference type="EMBL" id="BARS01023965">
    <property type="protein sequence ID" value="GAG02403.1"/>
    <property type="molecule type" value="Genomic_DNA"/>
</dbReference>
<protein>
    <submittedName>
        <fullName evidence="1">Uncharacterized protein</fullName>
    </submittedName>
</protein>
<organism evidence="1">
    <name type="scientific">marine sediment metagenome</name>
    <dbReference type="NCBI Taxonomy" id="412755"/>
    <lineage>
        <taxon>unclassified sequences</taxon>
        <taxon>metagenomes</taxon>
        <taxon>ecological metagenomes</taxon>
    </lineage>
</organism>
<proteinExistence type="predicted"/>
<dbReference type="AlphaFoldDB" id="X0UQ33"/>